<gene>
    <name evidence="3" type="ORF">CONPUDRAFT_166769</name>
</gene>
<feature type="non-terminal residue" evidence="3">
    <location>
        <position position="517"/>
    </location>
</feature>
<dbReference type="EMBL" id="JH711581">
    <property type="protein sequence ID" value="EIW78892.1"/>
    <property type="molecule type" value="Genomic_DNA"/>
</dbReference>
<evidence type="ECO:0000313" key="4">
    <source>
        <dbReference type="Proteomes" id="UP000053558"/>
    </source>
</evidence>
<organism evidence="3 4">
    <name type="scientific">Coniophora puteana (strain RWD-64-598)</name>
    <name type="common">Brown rot fungus</name>
    <dbReference type="NCBI Taxonomy" id="741705"/>
    <lineage>
        <taxon>Eukaryota</taxon>
        <taxon>Fungi</taxon>
        <taxon>Dikarya</taxon>
        <taxon>Basidiomycota</taxon>
        <taxon>Agaricomycotina</taxon>
        <taxon>Agaricomycetes</taxon>
        <taxon>Agaricomycetidae</taxon>
        <taxon>Boletales</taxon>
        <taxon>Coniophorineae</taxon>
        <taxon>Coniophoraceae</taxon>
        <taxon>Coniophora</taxon>
    </lineage>
</organism>
<dbReference type="OMA" id="FIAHEIT"/>
<keyword evidence="1" id="KW-0677">Repeat</keyword>
<accession>A0A5M3MI56</accession>
<dbReference type="InterPro" id="IPR056884">
    <property type="entry name" value="NPHP3-like_N"/>
</dbReference>
<dbReference type="Pfam" id="PF24883">
    <property type="entry name" value="NPHP3_N"/>
    <property type="match status" value="1"/>
</dbReference>
<evidence type="ECO:0000313" key="3">
    <source>
        <dbReference type="EMBL" id="EIW78892.1"/>
    </source>
</evidence>
<dbReference type="PANTHER" id="PTHR10039">
    <property type="entry name" value="AMELOGENIN"/>
    <property type="match status" value="1"/>
</dbReference>
<sequence length="517" mass="58700">MTDQARLDTQWQKLGETCIHSAQFDSHERRPFSQCLPGTRGHLLNTLRTAIRTQTKKIIWLSGESGSGKSAVAHTLAQELHASGALAASFFFSRRHPLRSKSDNFISTIAYQLGLHHRHAKEIITNALADDPFLLRPERSRTEQFTRLVLEPLRALRLIWKDAGKVAVMLFDALDECEPGESNDSLRELVDFFVKALQDEGIANFHVVVTSRPYSHIQDVLARPTLVLPYVMDDFDARDDIELYLETSFNDLRCIPHFSLPKSWPSNAELQLLVDRVSRRFIVASTVIRLLKQKRPSDVRRFLATLLQTQQLTSNIDELYRHVINSSGHSSTGTSLLVCILSLYQPLSVHDLSSLVQYDVRPILDSMAAIVYVPRDGSNEPVTTYHTSLRDFLWDKSRTQALYSSPAAAHCSLTTICLELMDGPLTKDICDFGDASRLHTEIEEFAAKRDEKIYPALAYAARFWLHHLCESPPDRRMQYLLSLFVKEHMLHWIEVASLTGVFGHCIAALFRALSHIK</sequence>
<dbReference type="Proteomes" id="UP000053558">
    <property type="component" value="Unassembled WGS sequence"/>
</dbReference>
<proteinExistence type="predicted"/>
<dbReference type="OrthoDB" id="3027122at2759"/>
<dbReference type="SUPFAM" id="SSF52540">
    <property type="entry name" value="P-loop containing nucleoside triphosphate hydrolases"/>
    <property type="match status" value="1"/>
</dbReference>
<dbReference type="PANTHER" id="PTHR10039:SF14">
    <property type="entry name" value="NACHT DOMAIN-CONTAINING PROTEIN"/>
    <property type="match status" value="1"/>
</dbReference>
<dbReference type="InterPro" id="IPR027417">
    <property type="entry name" value="P-loop_NTPase"/>
</dbReference>
<reference evidence="4" key="1">
    <citation type="journal article" date="2012" name="Science">
        <title>The Paleozoic origin of enzymatic lignin decomposition reconstructed from 31 fungal genomes.</title>
        <authorList>
            <person name="Floudas D."/>
            <person name="Binder M."/>
            <person name="Riley R."/>
            <person name="Barry K."/>
            <person name="Blanchette R.A."/>
            <person name="Henrissat B."/>
            <person name="Martinez A.T."/>
            <person name="Otillar R."/>
            <person name="Spatafora J.W."/>
            <person name="Yadav J.S."/>
            <person name="Aerts A."/>
            <person name="Benoit I."/>
            <person name="Boyd A."/>
            <person name="Carlson A."/>
            <person name="Copeland A."/>
            <person name="Coutinho P.M."/>
            <person name="de Vries R.P."/>
            <person name="Ferreira P."/>
            <person name="Findley K."/>
            <person name="Foster B."/>
            <person name="Gaskell J."/>
            <person name="Glotzer D."/>
            <person name="Gorecki P."/>
            <person name="Heitman J."/>
            <person name="Hesse C."/>
            <person name="Hori C."/>
            <person name="Igarashi K."/>
            <person name="Jurgens J.A."/>
            <person name="Kallen N."/>
            <person name="Kersten P."/>
            <person name="Kohler A."/>
            <person name="Kuees U."/>
            <person name="Kumar T.K.A."/>
            <person name="Kuo A."/>
            <person name="LaButti K."/>
            <person name="Larrondo L.F."/>
            <person name="Lindquist E."/>
            <person name="Ling A."/>
            <person name="Lombard V."/>
            <person name="Lucas S."/>
            <person name="Lundell T."/>
            <person name="Martin R."/>
            <person name="McLaughlin D.J."/>
            <person name="Morgenstern I."/>
            <person name="Morin E."/>
            <person name="Murat C."/>
            <person name="Nagy L.G."/>
            <person name="Nolan M."/>
            <person name="Ohm R.A."/>
            <person name="Patyshakuliyeva A."/>
            <person name="Rokas A."/>
            <person name="Ruiz-Duenas F.J."/>
            <person name="Sabat G."/>
            <person name="Salamov A."/>
            <person name="Samejima M."/>
            <person name="Schmutz J."/>
            <person name="Slot J.C."/>
            <person name="St John F."/>
            <person name="Stenlid J."/>
            <person name="Sun H."/>
            <person name="Sun S."/>
            <person name="Syed K."/>
            <person name="Tsang A."/>
            <person name="Wiebenga A."/>
            <person name="Young D."/>
            <person name="Pisabarro A."/>
            <person name="Eastwood D.C."/>
            <person name="Martin F."/>
            <person name="Cullen D."/>
            <person name="Grigoriev I.V."/>
            <person name="Hibbett D.S."/>
        </authorList>
    </citation>
    <scope>NUCLEOTIDE SEQUENCE [LARGE SCALE GENOMIC DNA]</scope>
    <source>
        <strain evidence="4">RWD-64-598 SS2</strain>
    </source>
</reference>
<feature type="domain" description="Nephrocystin 3-like N-terminal" evidence="2">
    <location>
        <begin position="53"/>
        <end position="212"/>
    </location>
</feature>
<dbReference type="GeneID" id="19205635"/>
<dbReference type="KEGG" id="cput:CONPUDRAFT_166769"/>
<protein>
    <recommendedName>
        <fullName evidence="2">Nephrocystin 3-like N-terminal domain-containing protein</fullName>
    </recommendedName>
</protein>
<keyword evidence="4" id="KW-1185">Reference proteome</keyword>
<evidence type="ECO:0000259" key="2">
    <source>
        <dbReference type="Pfam" id="PF24883"/>
    </source>
</evidence>
<dbReference type="AlphaFoldDB" id="A0A5M3MI56"/>
<evidence type="ECO:0000256" key="1">
    <source>
        <dbReference type="ARBA" id="ARBA00022737"/>
    </source>
</evidence>
<name>A0A5M3MI56_CONPW</name>
<comment type="caution">
    <text evidence="3">The sequence shown here is derived from an EMBL/GenBank/DDBJ whole genome shotgun (WGS) entry which is preliminary data.</text>
</comment>
<dbReference type="Gene3D" id="3.40.50.300">
    <property type="entry name" value="P-loop containing nucleotide triphosphate hydrolases"/>
    <property type="match status" value="1"/>
</dbReference>
<dbReference type="RefSeq" id="XP_007770654.1">
    <property type="nucleotide sequence ID" value="XM_007772464.1"/>
</dbReference>